<keyword evidence="1" id="KW-1133">Transmembrane helix</keyword>
<dbReference type="KEGG" id="fek:C1H87_02620"/>
<proteinExistence type="predicted"/>
<keyword evidence="1" id="KW-0812">Transmembrane</keyword>
<organism evidence="2 3">
    <name type="scientific">Flavivirga eckloniae</name>
    <dbReference type="NCBI Taxonomy" id="1803846"/>
    <lineage>
        <taxon>Bacteria</taxon>
        <taxon>Pseudomonadati</taxon>
        <taxon>Bacteroidota</taxon>
        <taxon>Flavobacteriia</taxon>
        <taxon>Flavobacteriales</taxon>
        <taxon>Flavobacteriaceae</taxon>
        <taxon>Flavivirga</taxon>
    </lineage>
</organism>
<dbReference type="AlphaFoldDB" id="A0A2K9PKW5"/>
<feature type="transmembrane region" description="Helical" evidence="1">
    <location>
        <begin position="30"/>
        <end position="49"/>
    </location>
</feature>
<dbReference type="Proteomes" id="UP000235826">
    <property type="component" value="Chromosome"/>
</dbReference>
<sequence length="100" mass="11808">MILLFIIGISLIQFGLYYLNDKYKTKLPNFLILLILLICYFFVFPKFFYPEPRTDRINCGMPILGITLGFWIFGTITGITTHIIWKIKKRKSTKAQQKRV</sequence>
<protein>
    <submittedName>
        <fullName evidence="2">Uncharacterized protein</fullName>
    </submittedName>
</protein>
<name>A0A2K9PKW5_9FLAO</name>
<accession>A0A2K9PKW5</accession>
<gene>
    <name evidence="2" type="ORF">C1H87_02620</name>
</gene>
<feature type="transmembrane region" description="Helical" evidence="1">
    <location>
        <begin position="61"/>
        <end position="85"/>
    </location>
</feature>
<dbReference type="EMBL" id="CP025791">
    <property type="protein sequence ID" value="AUP77666.1"/>
    <property type="molecule type" value="Genomic_DNA"/>
</dbReference>
<reference evidence="2 3" key="1">
    <citation type="submission" date="2018-01" db="EMBL/GenBank/DDBJ databases">
        <title>Complete genome sequence of Flavivirga eckloniae ECD14 isolated from seaweed Ecklonia cava.</title>
        <authorList>
            <person name="Lee J.H."/>
            <person name="Baik K.S."/>
            <person name="Seong C.N."/>
        </authorList>
    </citation>
    <scope>NUCLEOTIDE SEQUENCE [LARGE SCALE GENOMIC DNA]</scope>
    <source>
        <strain evidence="2 3">ECD14</strain>
    </source>
</reference>
<evidence type="ECO:0000313" key="2">
    <source>
        <dbReference type="EMBL" id="AUP77666.1"/>
    </source>
</evidence>
<evidence type="ECO:0000313" key="3">
    <source>
        <dbReference type="Proteomes" id="UP000235826"/>
    </source>
</evidence>
<keyword evidence="3" id="KW-1185">Reference proteome</keyword>
<keyword evidence="1" id="KW-0472">Membrane</keyword>
<evidence type="ECO:0000256" key="1">
    <source>
        <dbReference type="SAM" id="Phobius"/>
    </source>
</evidence>